<dbReference type="Gene3D" id="3.30.590.10">
    <property type="entry name" value="Glutamine synthetase/guanido kinase, catalytic domain"/>
    <property type="match status" value="1"/>
</dbReference>
<feature type="region of interest" description="Disordered" evidence="9">
    <location>
        <begin position="822"/>
        <end position="956"/>
    </location>
</feature>
<evidence type="ECO:0000256" key="8">
    <source>
        <dbReference type="SAM" id="Coils"/>
    </source>
</evidence>
<accession>A0A812VLK7</accession>
<keyword evidence="4 7" id="KW-0418">Kinase</keyword>
<organism evidence="12 13">
    <name type="scientific">Symbiodinium necroappetens</name>
    <dbReference type="NCBI Taxonomy" id="1628268"/>
    <lineage>
        <taxon>Eukaryota</taxon>
        <taxon>Sar</taxon>
        <taxon>Alveolata</taxon>
        <taxon>Dinophyceae</taxon>
        <taxon>Suessiales</taxon>
        <taxon>Symbiodiniaceae</taxon>
        <taxon>Symbiodinium</taxon>
    </lineage>
</organism>
<protein>
    <submittedName>
        <fullName evidence="12">Ckb protein</fullName>
    </submittedName>
</protein>
<evidence type="ECO:0000256" key="2">
    <source>
        <dbReference type="ARBA" id="ARBA00022679"/>
    </source>
</evidence>
<comment type="caution">
    <text evidence="7">Lacks conserved residue(s) required for the propagation of feature annotation.</text>
</comment>
<dbReference type="PANTHER" id="PTHR11547">
    <property type="entry name" value="ARGININE OR CREATINE KINASE"/>
    <property type="match status" value="1"/>
</dbReference>
<feature type="region of interest" description="Disordered" evidence="9">
    <location>
        <begin position="558"/>
        <end position="593"/>
    </location>
</feature>
<keyword evidence="2 7" id="KW-0808">Transferase</keyword>
<feature type="compositionally biased region" description="Basic residues" evidence="9">
    <location>
        <begin position="827"/>
        <end position="837"/>
    </location>
</feature>
<dbReference type="InterPro" id="IPR022413">
    <property type="entry name" value="ATP-guanido_PTrfase_N"/>
</dbReference>
<sequence length="1430" mass="158220">MADGGLPFASLPGLGDTELEGFPADRCPEQMPDLSRHFSITADVLKEEPALCDAMRSRQTPMGVTFAKCIKTGMDNRGHPMIKTLGAVAGDADCYDTFQPFFDKLIASCFGQAALERPHLGSPKRFVPAVALADPSYVVSSHLRVSRNVQGLRFVPSMLRSERAEVERMLVKALLGGRLQGDYFPLAGSQTYAPKPGGMQAKEELLLTQCGRLFREPDSPAVLSTGSGRHWPDGRGVFTNQDRTLTAWINEEEHLKLMADRQDGQLLEMLGEMVTLLSTLERLAGGFAKSDRLGYLNSSPGNVGTAMTASMVVKLPLLKLMKKELGAWCKSKDLLARGALDEQGLRVEGLVELSHRQKLGVREEDMVKELIQRVSELIRAEKCMERGMSAEAAFDAVAPRDLTPVGAEDEDYPGVDVWAHVGDQLGEMLQGYVSDASLDEVKVRVGRALMASSISGCLEAAAPFLKAAPMAAEVKGTQDTAIPFQHLPSVGCNLLPLPQPLRNLEEEERAKQQEEAAARIQLASHAMPPGIDTTRLKEVPADAPWVFVFDVCLQRPIDRAPDPPKPKRKKRKRTREPSRKAPSKHGSSNSEVEEGLEYVIQQAEKGRSAIVSLWKQGNTGTKKKAVPRTVPENIGLKVFELNFRNWLANNALAEFLDRDASRDPPASQGNPAFPFLYYRYKRSCSLENAQIQPGEGWKQAYHGTWFYALRSILHYGVLLESWDKEKGHKFTRPGLYLASCLAPSIWYARPHDLFKDGMFHRVIIEVLYDESKVLAKLGKAGNTLVLKSDAVAITGVIIQPNSPPYGGEERCEDWDDSLQILPPPRVCARRPRQRRTSKQLSEAEREAQEKAAHEQAKRDREAQRIRMQQDRQAWREHNAQREREAWRERDEQRERGRLQQESGGGALSASRDFAPFNAFGRSPSPRQSRRRRMRSSLSESPAIQRGRAQRAEAKAKAKAKAKAQAKALPTEEEMEQRKALLRTALGGALEDGTLERVLSEATYGTDADQSSQDKEAAFENLRQRLANDLMLAAEDGRLEQILTRPEADKTEMIRKKMAESMLAAAEDGRLEHALAEEQRKQDLERVRKATAASILAAAEDGRLERTLSNSEQRKQNLERLRKATAESILAAAEDGRLERTLSNSEQKKQDLERVRKATAESILAAAEDGRLERTLSSEQRKQDLERVRKAAAESILAAAEDGRLERTLSGEQRKQDLERVRKATAESILAAAEDGRLGKALTVERKKQDIEVVRQKAGATLLAAAESGRLEVVLAQRGEEVELGRVRKKIADGLLLAADDGTLEEALARTMQKSSDQHMEDIRSRMATSLLEAVENGSLELAFQESGVGKAPLQDTASTATGLPSDMQHTGIVALANQTAKSHLAGAREEVPHGAAAVQRALMQYERRIGTLTAAVQQAVARRVLRQSTH</sequence>
<dbReference type="PROSITE" id="PS51510">
    <property type="entry name" value="PHOSPHAGEN_KINASE_C"/>
    <property type="match status" value="1"/>
</dbReference>
<keyword evidence="3 7" id="KW-0547">Nucleotide-binding</keyword>
<dbReference type="Gene3D" id="1.10.135.10">
    <property type="entry name" value="ATP:guanido phosphotransferase, N-terminal domain"/>
    <property type="match status" value="1"/>
</dbReference>
<dbReference type="PROSITE" id="PS51509">
    <property type="entry name" value="PHOSPHAGEN_KINASE_N"/>
    <property type="match status" value="1"/>
</dbReference>
<gene>
    <name evidence="12" type="primary">Ckb</name>
    <name evidence="12" type="ORF">SNEC2469_LOCUS18154</name>
</gene>
<proteinExistence type="inferred from homology"/>
<dbReference type="GO" id="GO:0004111">
    <property type="term" value="F:creatine kinase activity"/>
    <property type="evidence" value="ECO:0007669"/>
    <property type="project" value="InterPro"/>
</dbReference>
<comment type="similarity">
    <text evidence="1 6">Belongs to the ATP:guanido phosphotransferase family.</text>
</comment>
<dbReference type="InterPro" id="IPR000749">
    <property type="entry name" value="ATP-guanido_PTrfase"/>
</dbReference>
<dbReference type="Pfam" id="PF02807">
    <property type="entry name" value="ATP-gua_PtransN"/>
    <property type="match status" value="1"/>
</dbReference>
<dbReference type="SUPFAM" id="SSF55931">
    <property type="entry name" value="Glutamine synthetase/guanido kinase"/>
    <property type="match status" value="1"/>
</dbReference>
<dbReference type="Pfam" id="PF00217">
    <property type="entry name" value="ATP-gua_Ptrans"/>
    <property type="match status" value="1"/>
</dbReference>
<evidence type="ECO:0000256" key="6">
    <source>
        <dbReference type="PROSITE-ProRule" id="PRU00842"/>
    </source>
</evidence>
<dbReference type="GO" id="GO:0005615">
    <property type="term" value="C:extracellular space"/>
    <property type="evidence" value="ECO:0007669"/>
    <property type="project" value="TreeGrafter"/>
</dbReference>
<evidence type="ECO:0000259" key="10">
    <source>
        <dbReference type="PROSITE" id="PS51509"/>
    </source>
</evidence>
<feature type="domain" description="Phosphagen kinase C-terminal" evidence="11">
    <location>
        <begin position="137"/>
        <end position="384"/>
    </location>
</feature>
<feature type="coiled-coil region" evidence="8">
    <location>
        <begin position="1100"/>
        <end position="1161"/>
    </location>
</feature>
<evidence type="ECO:0000313" key="12">
    <source>
        <dbReference type="EMBL" id="CAE7642500.1"/>
    </source>
</evidence>
<feature type="domain" description="Phosphagen kinase N-terminal" evidence="10">
    <location>
        <begin position="23"/>
        <end position="111"/>
    </location>
</feature>
<dbReference type="EMBL" id="CAJNJA010030364">
    <property type="protein sequence ID" value="CAE7642500.1"/>
    <property type="molecule type" value="Genomic_DNA"/>
</dbReference>
<dbReference type="GO" id="GO:0005524">
    <property type="term" value="F:ATP binding"/>
    <property type="evidence" value="ECO:0007669"/>
    <property type="project" value="UniProtKB-UniRule"/>
</dbReference>
<evidence type="ECO:0000256" key="4">
    <source>
        <dbReference type="ARBA" id="ARBA00022777"/>
    </source>
</evidence>
<evidence type="ECO:0000256" key="5">
    <source>
        <dbReference type="ARBA" id="ARBA00022840"/>
    </source>
</evidence>
<feature type="compositionally biased region" description="Basic and acidic residues" evidence="9">
    <location>
        <begin position="841"/>
        <end position="898"/>
    </location>
</feature>
<evidence type="ECO:0000256" key="9">
    <source>
        <dbReference type="SAM" id="MobiDB-lite"/>
    </source>
</evidence>
<reference evidence="12" key="1">
    <citation type="submission" date="2021-02" db="EMBL/GenBank/DDBJ databases">
        <authorList>
            <person name="Dougan E. K."/>
            <person name="Rhodes N."/>
            <person name="Thang M."/>
            <person name="Chan C."/>
        </authorList>
    </citation>
    <scope>NUCLEOTIDE SEQUENCE</scope>
</reference>
<dbReference type="OrthoDB" id="430219at2759"/>
<evidence type="ECO:0000259" key="11">
    <source>
        <dbReference type="PROSITE" id="PS51510"/>
    </source>
</evidence>
<evidence type="ECO:0000313" key="13">
    <source>
        <dbReference type="Proteomes" id="UP000601435"/>
    </source>
</evidence>
<evidence type="ECO:0000256" key="1">
    <source>
        <dbReference type="ARBA" id="ARBA00006798"/>
    </source>
</evidence>
<keyword evidence="13" id="KW-1185">Reference proteome</keyword>
<dbReference type="GO" id="GO:0046314">
    <property type="term" value="P:phosphocreatine biosynthetic process"/>
    <property type="evidence" value="ECO:0007669"/>
    <property type="project" value="InterPro"/>
</dbReference>
<evidence type="ECO:0000256" key="7">
    <source>
        <dbReference type="PROSITE-ProRule" id="PRU00843"/>
    </source>
</evidence>
<feature type="binding site" evidence="7">
    <location>
        <begin position="337"/>
        <end position="342"/>
    </location>
    <ligand>
        <name>ATP</name>
        <dbReference type="ChEBI" id="CHEBI:30616"/>
    </ligand>
</feature>
<dbReference type="PANTHER" id="PTHR11547:SF38">
    <property type="entry name" value="ARGININE KINASE 1-RELATED"/>
    <property type="match status" value="1"/>
</dbReference>
<dbReference type="InterPro" id="IPR014746">
    <property type="entry name" value="Gln_synth/guanido_kin_cat_dom"/>
</dbReference>
<evidence type="ECO:0000256" key="3">
    <source>
        <dbReference type="ARBA" id="ARBA00022741"/>
    </source>
</evidence>
<dbReference type="InterPro" id="IPR036802">
    <property type="entry name" value="ATP-guanido_PTrfase_N_sf"/>
</dbReference>
<comment type="caution">
    <text evidence="12">The sequence shown here is derived from an EMBL/GenBank/DDBJ whole genome shotgun (WGS) entry which is preliminary data.</text>
</comment>
<name>A0A812VLK7_9DINO</name>
<dbReference type="SUPFAM" id="SSF48034">
    <property type="entry name" value="Guanido kinase N-terminal domain"/>
    <property type="match status" value="1"/>
</dbReference>
<keyword evidence="5 7" id="KW-0067">ATP-binding</keyword>
<dbReference type="InterPro" id="IPR022414">
    <property type="entry name" value="ATP-guanido_PTrfase_cat"/>
</dbReference>
<feature type="binding site" evidence="7">
    <location>
        <begin position="140"/>
        <end position="144"/>
    </location>
    <ligand>
        <name>ATP</name>
        <dbReference type="ChEBI" id="CHEBI:30616"/>
    </ligand>
</feature>
<dbReference type="Proteomes" id="UP000601435">
    <property type="component" value="Unassembled WGS sequence"/>
</dbReference>
<keyword evidence="8" id="KW-0175">Coiled coil</keyword>
<feature type="binding site" evidence="7">
    <location>
        <begin position="308"/>
        <end position="312"/>
    </location>
    <ligand>
        <name>ATP</name>
        <dbReference type="ChEBI" id="CHEBI:30616"/>
    </ligand>
</feature>